<gene>
    <name evidence="1" type="ORF">METZ01_LOCUS129640</name>
</gene>
<protein>
    <submittedName>
        <fullName evidence="1">Uncharacterized protein</fullName>
    </submittedName>
</protein>
<organism evidence="1">
    <name type="scientific">marine metagenome</name>
    <dbReference type="NCBI Taxonomy" id="408172"/>
    <lineage>
        <taxon>unclassified sequences</taxon>
        <taxon>metagenomes</taxon>
        <taxon>ecological metagenomes</taxon>
    </lineage>
</organism>
<evidence type="ECO:0000313" key="1">
    <source>
        <dbReference type="EMBL" id="SVA76786.1"/>
    </source>
</evidence>
<dbReference type="AlphaFoldDB" id="A0A381YI59"/>
<sequence length="220" mass="24215">MNTISKYFYLTLCIFILINSNILKADCVVFTKPDSADWTMEEYQDRITDNVWITRKHNQSLFNIAQEDGYSGSNGSPVGTLWAGTTTANADSTSYTSFVSMHGGSPQSIIGDTVSLYLPDDNLYFDVIFTSFSGGNNGGGFSYIRLSVPSDIDCVVFTKPDSADWTMEEYQDRITDNVWITRKHNQSLFNIAQEDGYSGSNGSPVGTLWAGTTTANADST</sequence>
<proteinExistence type="predicted"/>
<feature type="non-terminal residue" evidence="1">
    <location>
        <position position="220"/>
    </location>
</feature>
<dbReference type="EMBL" id="UINC01018307">
    <property type="protein sequence ID" value="SVA76786.1"/>
    <property type="molecule type" value="Genomic_DNA"/>
</dbReference>
<feature type="non-terminal residue" evidence="1">
    <location>
        <position position="1"/>
    </location>
</feature>
<name>A0A381YI59_9ZZZZ</name>
<reference evidence="1" key="1">
    <citation type="submission" date="2018-05" db="EMBL/GenBank/DDBJ databases">
        <authorList>
            <person name="Lanie J.A."/>
            <person name="Ng W.-L."/>
            <person name="Kazmierczak K.M."/>
            <person name="Andrzejewski T.M."/>
            <person name="Davidsen T.M."/>
            <person name="Wayne K.J."/>
            <person name="Tettelin H."/>
            <person name="Glass J.I."/>
            <person name="Rusch D."/>
            <person name="Podicherti R."/>
            <person name="Tsui H.-C.T."/>
            <person name="Winkler M.E."/>
        </authorList>
    </citation>
    <scope>NUCLEOTIDE SEQUENCE</scope>
</reference>
<accession>A0A381YI59</accession>